<dbReference type="PANTHER" id="PTHR10680:SF28">
    <property type="entry name" value="SMP-30_GLUCONOLACTONASE_LRE-LIKE REGION DOMAIN-CONTAINING PROTEIN"/>
    <property type="match status" value="1"/>
</dbReference>
<keyword evidence="2" id="KW-0677">Repeat</keyword>
<protein>
    <recommendedName>
        <fullName evidence="8">NHL repeat containing protein</fullName>
    </recommendedName>
</protein>
<dbReference type="InterPro" id="IPR011042">
    <property type="entry name" value="6-blade_b-propeller_TolB-like"/>
</dbReference>
<reference evidence="5" key="1">
    <citation type="submission" date="2021-02" db="EMBL/GenBank/DDBJ databases">
        <authorList>
            <person name="Nowell W R."/>
        </authorList>
    </citation>
    <scope>NUCLEOTIDE SEQUENCE</scope>
</reference>
<dbReference type="Proteomes" id="UP000663844">
    <property type="component" value="Unassembled WGS sequence"/>
</dbReference>
<dbReference type="Proteomes" id="UP000663845">
    <property type="component" value="Unassembled WGS sequence"/>
</dbReference>
<dbReference type="PANTHER" id="PTHR10680">
    <property type="entry name" value="PEPTIDYL-GLYCINE ALPHA-AMIDATING MONOOXYGENASE"/>
    <property type="match status" value="1"/>
</dbReference>
<evidence type="ECO:0000313" key="5">
    <source>
        <dbReference type="EMBL" id="CAF0737815.1"/>
    </source>
</evidence>
<accession>A0A813NI33</accession>
<organism evidence="5 7">
    <name type="scientific">Adineta steineri</name>
    <dbReference type="NCBI Taxonomy" id="433720"/>
    <lineage>
        <taxon>Eukaryota</taxon>
        <taxon>Metazoa</taxon>
        <taxon>Spiralia</taxon>
        <taxon>Gnathifera</taxon>
        <taxon>Rotifera</taxon>
        <taxon>Eurotatoria</taxon>
        <taxon>Bdelloidea</taxon>
        <taxon>Adinetida</taxon>
        <taxon>Adinetidae</taxon>
        <taxon>Adineta</taxon>
    </lineage>
</organism>
<evidence type="ECO:0000256" key="1">
    <source>
        <dbReference type="ARBA" id="ARBA00022729"/>
    </source>
</evidence>
<dbReference type="InterPro" id="IPR001258">
    <property type="entry name" value="NHL_repeat"/>
</dbReference>
<dbReference type="Gene3D" id="2.40.10.500">
    <property type="match status" value="1"/>
</dbReference>
<dbReference type="EMBL" id="CAJOAZ010001816">
    <property type="protein sequence ID" value="CAF3860878.1"/>
    <property type="molecule type" value="Genomic_DNA"/>
</dbReference>
<gene>
    <name evidence="5" type="ORF">JYZ213_LOCUS1670</name>
    <name evidence="6" type="ORF">OXD698_LOCUS21809</name>
</gene>
<name>A0A813NI33_9BILA</name>
<dbReference type="PROSITE" id="PS51125">
    <property type="entry name" value="NHL"/>
    <property type="match status" value="1"/>
</dbReference>
<dbReference type="Gene3D" id="2.120.10.30">
    <property type="entry name" value="TolB, C-terminal domain"/>
    <property type="match status" value="1"/>
</dbReference>
<keyword evidence="3" id="KW-0325">Glycoprotein</keyword>
<evidence type="ECO:0000313" key="7">
    <source>
        <dbReference type="Proteomes" id="UP000663845"/>
    </source>
</evidence>
<sequence>MPSQTQYENLLMLNSTTLQCPCHNVSIPYKHFITINNIFHQVCSSDFVKEKWINFLFIGGKWRNYDRVDLRSRGAAYFDLLSALCKISKITINNAIEQFLDDVFISATVVSESEFNMHMNVIINQFKTNTPARFSRDLQLLRDSTHGNAFISGYFLNWYWWINYDIDDVTVPTGVVTLKNGCSCGTQKDCITNAGIYDSNSKIQHFEIPGWNIGCSVIETLLHSTFECFYNQTCLDILNYYIRTIPPISYEKVNVTAMNSTIKSRFETNTIINDIIDSLFIEQWEINVSYATFYQQRSPTSCSYSISKRNNFFYIISRILGLCGGLTAMLKIVVPYSINLIIIVQVKSDICEKAAQYGQCSKNSACGCFHIVGDNDKTGICGFLWTTCSRLVPCNPVDNSCVQSDTTCVQHPRCHDRPLCYPVAMTDQRICPPMIDRSNSTWKQNGINVAGGNGRGNQSNQLFLPFGISVDDKKTMYIADYLNNRIVEWKSDSTNGQVIADGYENNRLQTPKNVIFDKENKSLIICDHHNKQVIRWFYENEIKQQILISDIDCNGLAIDKDGFIYASDWNKNEVRQWKEGDQNGRIVAGANGRGNQLNQLNSPSFIFIDKYYSLYISDEQNHRVMKWRKDAKEGIVVAGGNGQGNSLNKLFGPSGVIVDHAGQIYVADTENERVMRWSEGDKEGEIIVGGNGRGSAPNQLDGPIGLSFDIEENLYVADSGNHRVQKFLINV</sequence>
<proteinExistence type="predicted"/>
<evidence type="ECO:0000313" key="6">
    <source>
        <dbReference type="EMBL" id="CAF3860878.1"/>
    </source>
</evidence>
<dbReference type="CDD" id="cd05819">
    <property type="entry name" value="NHL"/>
    <property type="match status" value="1"/>
</dbReference>
<dbReference type="SUPFAM" id="SSF63829">
    <property type="entry name" value="Calcium-dependent phosphotriesterase"/>
    <property type="match status" value="1"/>
</dbReference>
<evidence type="ECO:0000256" key="3">
    <source>
        <dbReference type="ARBA" id="ARBA00023180"/>
    </source>
</evidence>
<evidence type="ECO:0008006" key="8">
    <source>
        <dbReference type="Google" id="ProtNLM"/>
    </source>
</evidence>
<evidence type="ECO:0000256" key="2">
    <source>
        <dbReference type="ARBA" id="ARBA00022737"/>
    </source>
</evidence>
<dbReference type="AlphaFoldDB" id="A0A813NI33"/>
<dbReference type="Pfam" id="PF01436">
    <property type="entry name" value="NHL"/>
    <property type="match status" value="1"/>
</dbReference>
<comment type="caution">
    <text evidence="5">The sequence shown here is derived from an EMBL/GenBank/DDBJ whole genome shotgun (WGS) entry which is preliminary data.</text>
</comment>
<evidence type="ECO:0000256" key="4">
    <source>
        <dbReference type="PROSITE-ProRule" id="PRU00504"/>
    </source>
</evidence>
<keyword evidence="1" id="KW-0732">Signal</keyword>
<dbReference type="EMBL" id="CAJNOG010000008">
    <property type="protein sequence ID" value="CAF0737815.1"/>
    <property type="molecule type" value="Genomic_DNA"/>
</dbReference>
<dbReference type="GO" id="GO:0005576">
    <property type="term" value="C:extracellular region"/>
    <property type="evidence" value="ECO:0007669"/>
    <property type="project" value="TreeGrafter"/>
</dbReference>
<feature type="repeat" description="NHL" evidence="4">
    <location>
        <begin position="693"/>
        <end position="730"/>
    </location>
</feature>